<evidence type="ECO:0000313" key="2">
    <source>
        <dbReference type="Proteomes" id="UP000011511"/>
    </source>
</evidence>
<dbReference type="RefSeq" id="WP_007108863.1">
    <property type="nucleotide sequence ID" value="NZ_AOIK01000025.1"/>
</dbReference>
<dbReference type="PATRIC" id="fig|1227494.3.peg.1537"/>
<name>L9ZNP7_NATA2</name>
<protein>
    <submittedName>
        <fullName evidence="1">Uncharacterized protein</fullName>
    </submittedName>
</protein>
<dbReference type="PROSITE" id="PS51257">
    <property type="entry name" value="PROKAR_LIPOPROTEIN"/>
    <property type="match status" value="1"/>
</dbReference>
<dbReference type="eggNOG" id="ENOG502N5SI">
    <property type="taxonomic scope" value="Archaea"/>
</dbReference>
<gene>
    <name evidence="1" type="ORF">C485_07717</name>
</gene>
<dbReference type="EMBL" id="AOIK01000025">
    <property type="protein sequence ID" value="ELY86788.1"/>
    <property type="molecule type" value="Genomic_DNA"/>
</dbReference>
<evidence type="ECO:0000313" key="1">
    <source>
        <dbReference type="EMBL" id="ELY86788.1"/>
    </source>
</evidence>
<dbReference type="AlphaFoldDB" id="L9ZNP7"/>
<reference evidence="1 2" key="1">
    <citation type="journal article" date="2014" name="PLoS Genet.">
        <title>Phylogenetically driven sequencing of extremely halophilic archaea reveals strategies for static and dynamic osmo-response.</title>
        <authorList>
            <person name="Becker E.A."/>
            <person name="Seitzer P.M."/>
            <person name="Tritt A."/>
            <person name="Larsen D."/>
            <person name="Krusor M."/>
            <person name="Yao A.I."/>
            <person name="Wu D."/>
            <person name="Madern D."/>
            <person name="Eisen J.A."/>
            <person name="Darling A.E."/>
            <person name="Facciotti M.T."/>
        </authorList>
    </citation>
    <scope>NUCLEOTIDE SEQUENCE [LARGE SCALE GENOMIC DNA]</scope>
    <source>
        <strain evidence="1 2">JCM 12890</strain>
    </source>
</reference>
<comment type="caution">
    <text evidence="1">The sequence shown here is derived from an EMBL/GenBank/DDBJ whole genome shotgun (WGS) entry which is preliminary data.</text>
</comment>
<dbReference type="Proteomes" id="UP000011511">
    <property type="component" value="Unassembled WGS sequence"/>
</dbReference>
<accession>L9ZNP7</accession>
<proteinExistence type="predicted"/>
<sequence>MIRRTRRRALAATGCALSGALAGCIGGFLGSKDDEADDAVEPNNHDAEPLAEAVTDGAEVNYPAFIDGDATVDENRRRITYADPEAEFLLSALADGGFALTDTLRVRRELSADVMTAFIAPEFDDGAFTYHVFANDSFVEDADWNVLTVEDRDPTSERRVTFDELHDGVSHFAVTPERESNAVVVTDADRETYQAPESEPTVVGIAHGRRTEPAEVPDVSFDFEYGTETDPTVEITHTGGDSLEGDRIVVHLDGRRISNPFAVESVTRGETAVIGDVTEGSRLFITYYHRDTKGYVLASATVWR</sequence>
<keyword evidence="2" id="KW-1185">Reference proteome</keyword>
<organism evidence="1 2">
    <name type="scientific">Natrinema altunense (strain JCM 12890 / CGMCC 1.3731 / AJ2)</name>
    <dbReference type="NCBI Taxonomy" id="1227494"/>
    <lineage>
        <taxon>Archaea</taxon>
        <taxon>Methanobacteriati</taxon>
        <taxon>Methanobacteriota</taxon>
        <taxon>Stenosarchaea group</taxon>
        <taxon>Halobacteria</taxon>
        <taxon>Halobacteriales</taxon>
        <taxon>Natrialbaceae</taxon>
        <taxon>Natrinema</taxon>
    </lineage>
</organism>